<evidence type="ECO:0000256" key="1">
    <source>
        <dbReference type="ARBA" id="ARBA00022741"/>
    </source>
</evidence>
<name>A0ABY6YYY2_9BACL</name>
<dbReference type="Gene3D" id="3.40.50.300">
    <property type="entry name" value="P-loop containing nucleotide triphosphate hydrolases"/>
    <property type="match status" value="1"/>
</dbReference>
<dbReference type="NCBIfam" id="TIGR00231">
    <property type="entry name" value="small_GTP"/>
    <property type="match status" value="1"/>
</dbReference>
<feature type="domain" description="G" evidence="3">
    <location>
        <begin position="51"/>
        <end position="160"/>
    </location>
</feature>
<keyword evidence="2" id="KW-0342">GTP-binding</keyword>
<protein>
    <submittedName>
        <fullName evidence="4">Dynamin family protein</fullName>
    </submittedName>
</protein>
<dbReference type="RefSeq" id="WP_268043127.1">
    <property type="nucleotide sequence ID" value="NZ_CP104064.1"/>
</dbReference>
<proteinExistence type="predicted"/>
<accession>A0ABY6YYY2</accession>
<evidence type="ECO:0000259" key="3">
    <source>
        <dbReference type="Pfam" id="PF01926"/>
    </source>
</evidence>
<sequence length="501" mass="57077">MAMRGLLESDKQIRDRYGRIEKWIVHHGNPVYATRIRDVLTQVETGAQATTVAFCGLFSAGKSSLINALCEVDRLATGAVPTTADVATVALPGTDGQVVLLDTPGVDSTDESHREATMNALYRADVIVLVADYQHVEAEENLELLRSFSDEGKRLLFVVNQVDKHLDFELSFEAFQSHVEEALEDYGIEVEHVFYTSTAPSKYSQLANVRDWLRHLASASGDERLQQVEKRLQEIVVEAVHDVYGDRLEQVLADVSAVFGQEPLNMEEAQLWLSQEEEREHGLNDELQTQYQADVESRNDLREKWIRQVELAQIAPYETTEKGRVYVESLRPEFKVGFLLAAKKTEQERERRAQDFVEDIASHVQNYLLVPLRNQVAQDLRQVTWGEETFFEDLSRLNVKIDVPYVKSLVKTGALVSSQYPYQYVKDVVARVKRDVLGQLMSMIDNWFAKAKDTFFANHLELQQTIDDIQTRIRELNAYLSVLEERNRTVRALIAGEVPSV</sequence>
<dbReference type="PANTHER" id="PTHR42714:SF2">
    <property type="entry name" value="TRNA MODIFICATION GTPASE GTPBP3, MITOCHONDRIAL"/>
    <property type="match status" value="1"/>
</dbReference>
<evidence type="ECO:0000256" key="2">
    <source>
        <dbReference type="ARBA" id="ARBA00023134"/>
    </source>
</evidence>
<dbReference type="InterPro" id="IPR027417">
    <property type="entry name" value="P-loop_NTPase"/>
</dbReference>
<dbReference type="Pfam" id="PF01926">
    <property type="entry name" value="MMR_HSR1"/>
    <property type="match status" value="1"/>
</dbReference>
<evidence type="ECO:0000313" key="5">
    <source>
        <dbReference type="Proteomes" id="UP001164803"/>
    </source>
</evidence>
<dbReference type="InterPro" id="IPR006073">
    <property type="entry name" value="GTP-bd"/>
</dbReference>
<dbReference type="CDD" id="cd09912">
    <property type="entry name" value="DLP_2"/>
    <property type="match status" value="1"/>
</dbReference>
<dbReference type="PANTHER" id="PTHR42714">
    <property type="entry name" value="TRNA MODIFICATION GTPASE GTPBP3"/>
    <property type="match status" value="1"/>
</dbReference>
<dbReference type="Proteomes" id="UP001164803">
    <property type="component" value="Chromosome"/>
</dbReference>
<organism evidence="4 5">
    <name type="scientific">Alicyclobacillus dauci</name>
    <dbReference type="NCBI Taxonomy" id="1475485"/>
    <lineage>
        <taxon>Bacteria</taxon>
        <taxon>Bacillati</taxon>
        <taxon>Bacillota</taxon>
        <taxon>Bacilli</taxon>
        <taxon>Bacillales</taxon>
        <taxon>Alicyclobacillaceae</taxon>
        <taxon>Alicyclobacillus</taxon>
    </lineage>
</organism>
<keyword evidence="1" id="KW-0547">Nucleotide-binding</keyword>
<dbReference type="InterPro" id="IPR005225">
    <property type="entry name" value="Small_GTP-bd"/>
</dbReference>
<reference evidence="4" key="1">
    <citation type="submission" date="2022-08" db="EMBL/GenBank/DDBJ databases">
        <title>Alicyclobacillus dauci DSM2870, complete genome.</title>
        <authorList>
            <person name="Wang Q."/>
            <person name="Cai R."/>
            <person name="Wang Z."/>
        </authorList>
    </citation>
    <scope>NUCLEOTIDE SEQUENCE</scope>
    <source>
        <strain evidence="4">DSM 28700</strain>
    </source>
</reference>
<evidence type="ECO:0000313" key="4">
    <source>
        <dbReference type="EMBL" id="WAH35843.1"/>
    </source>
</evidence>
<dbReference type="SUPFAM" id="SSF52540">
    <property type="entry name" value="P-loop containing nucleoside triphosphate hydrolases"/>
    <property type="match status" value="1"/>
</dbReference>
<gene>
    <name evidence="4" type="ORF">NZD86_16440</name>
</gene>
<dbReference type="EMBL" id="CP104064">
    <property type="protein sequence ID" value="WAH35843.1"/>
    <property type="molecule type" value="Genomic_DNA"/>
</dbReference>
<keyword evidence="5" id="KW-1185">Reference proteome</keyword>